<keyword evidence="3" id="KW-0285">Flavoprotein</keyword>
<evidence type="ECO:0000256" key="1">
    <source>
        <dbReference type="ARBA" id="ARBA00001974"/>
    </source>
</evidence>
<dbReference type="InterPro" id="IPR009100">
    <property type="entry name" value="AcylCoA_DH/oxidase_NM_dom_sf"/>
</dbReference>
<dbReference type="InterPro" id="IPR037069">
    <property type="entry name" value="AcylCoA_DH/ox_N_sf"/>
</dbReference>
<protein>
    <submittedName>
        <fullName evidence="7">Acyl-CoA dehydrogenase</fullName>
    </submittedName>
</protein>
<dbReference type="SUPFAM" id="SSF47203">
    <property type="entry name" value="Acyl-CoA dehydrogenase C-terminal domain-like"/>
    <property type="match status" value="1"/>
</dbReference>
<comment type="similarity">
    <text evidence="2">Belongs to the acyl-CoA dehydrogenase family.</text>
</comment>
<evidence type="ECO:0000313" key="8">
    <source>
        <dbReference type="Proteomes" id="UP001141659"/>
    </source>
</evidence>
<dbReference type="Gene3D" id="1.20.140.10">
    <property type="entry name" value="Butyryl-CoA Dehydrogenase, subunit A, domain 3"/>
    <property type="match status" value="1"/>
</dbReference>
<dbReference type="Gene3D" id="1.10.540.10">
    <property type="entry name" value="Acyl-CoA dehydrogenase/oxidase, N-terminal domain"/>
    <property type="match status" value="1"/>
</dbReference>
<organism evidence="7 8">
    <name type="scientific">Mycolicibacterium porcinum</name>
    <dbReference type="NCBI Taxonomy" id="39693"/>
    <lineage>
        <taxon>Bacteria</taxon>
        <taxon>Bacillati</taxon>
        <taxon>Actinomycetota</taxon>
        <taxon>Actinomycetes</taxon>
        <taxon>Mycobacteriales</taxon>
        <taxon>Mycobacteriaceae</taxon>
        <taxon>Mycolicibacterium</taxon>
    </lineage>
</organism>
<dbReference type="EMBL" id="JACKVC010000013">
    <property type="protein sequence ID" value="MCV7388692.1"/>
    <property type="molecule type" value="Genomic_DNA"/>
</dbReference>
<dbReference type="RefSeq" id="WP_036447385.1">
    <property type="nucleotide sequence ID" value="NZ_JACKVC010000013.1"/>
</dbReference>
<sequence length="353" mass="37320">MNTTELAPGAQVAVDPDLAAMMDGVFSDYRENKVHTPSGDRVEHDRALWQRLDSLGLIRLTGAEAAGGSGAGWPEAAELLTAAVRHGVRAPFAEHDLLACWLLEATGQPLDDEVRTVCVQPSNGNTASGVPWAGDADRIVVLAPAGDEYRLTEFDPAELSLTAGVNLIGEPRDTVTLQPTTMTGPTVAAALVDQLRRKSAMVRAIQVCAALDGAVTMSIEHVASRVQFGRPLAKFQAIQNLISDAAAEAALARAATEAALTTAIATGWESAHLDFQIATARSCAGHAASVVVRNAHQVHGAIGTTREHRLHEFTRAALAWRSEFGSVRYWDDQVAEAAVAAGGQQLWALITDG</sequence>
<dbReference type="InterPro" id="IPR036250">
    <property type="entry name" value="AcylCo_DH-like_C"/>
</dbReference>
<accession>A0AAW5T1Y9</accession>
<dbReference type="PANTHER" id="PTHR43884">
    <property type="entry name" value="ACYL-COA DEHYDROGENASE"/>
    <property type="match status" value="1"/>
</dbReference>
<reference evidence="7" key="2">
    <citation type="journal article" date="2022" name="BMC Genomics">
        <title>Comparative genome analysis of mycobacteria focusing on tRNA and non-coding RNA.</title>
        <authorList>
            <person name="Behra P.R.K."/>
            <person name="Pettersson B.M.F."/>
            <person name="Ramesh M."/>
            <person name="Das S."/>
            <person name="Dasgupta S."/>
            <person name="Kirsebom L.A."/>
        </authorList>
    </citation>
    <scope>NUCLEOTIDE SEQUENCE</scope>
    <source>
        <strain evidence="7">DSM 44242</strain>
    </source>
</reference>
<feature type="domain" description="Acyl-CoA dehydrogenase/oxidase C-terminal" evidence="6">
    <location>
        <begin position="202"/>
        <end position="326"/>
    </location>
</feature>
<reference evidence="7" key="1">
    <citation type="submission" date="2020-07" db="EMBL/GenBank/DDBJ databases">
        <authorList>
            <person name="Pettersson B.M.F."/>
            <person name="Behra P.R.K."/>
            <person name="Ramesh M."/>
            <person name="Das S."/>
            <person name="Dasgupta S."/>
            <person name="Kirsebom L.A."/>
        </authorList>
    </citation>
    <scope>NUCLEOTIDE SEQUENCE</scope>
    <source>
        <strain evidence="7">DSM 44242</strain>
    </source>
</reference>
<dbReference type="PANTHER" id="PTHR43884:SF20">
    <property type="entry name" value="ACYL-COA DEHYDROGENASE FADE28"/>
    <property type="match status" value="1"/>
</dbReference>
<evidence type="ECO:0000256" key="4">
    <source>
        <dbReference type="ARBA" id="ARBA00022827"/>
    </source>
</evidence>
<dbReference type="GO" id="GO:0050660">
    <property type="term" value="F:flavin adenine dinucleotide binding"/>
    <property type="evidence" value="ECO:0007669"/>
    <property type="project" value="InterPro"/>
</dbReference>
<proteinExistence type="inferred from homology"/>
<keyword evidence="4" id="KW-0274">FAD</keyword>
<evidence type="ECO:0000256" key="2">
    <source>
        <dbReference type="ARBA" id="ARBA00009347"/>
    </source>
</evidence>
<comment type="caution">
    <text evidence="7">The sequence shown here is derived from an EMBL/GenBank/DDBJ whole genome shotgun (WGS) entry which is preliminary data.</text>
</comment>
<dbReference type="InterPro" id="IPR009075">
    <property type="entry name" value="AcylCo_DH/oxidase_C"/>
</dbReference>
<dbReference type="SUPFAM" id="SSF56645">
    <property type="entry name" value="Acyl-CoA dehydrogenase NM domain-like"/>
    <property type="match status" value="1"/>
</dbReference>
<name>A0AAW5T1Y9_9MYCO</name>
<dbReference type="AlphaFoldDB" id="A0AAW5T1Y9"/>
<gene>
    <name evidence="7" type="ORF">H5P34_11615</name>
</gene>
<evidence type="ECO:0000256" key="5">
    <source>
        <dbReference type="ARBA" id="ARBA00023002"/>
    </source>
</evidence>
<dbReference type="GO" id="GO:0003995">
    <property type="term" value="F:acyl-CoA dehydrogenase activity"/>
    <property type="evidence" value="ECO:0007669"/>
    <property type="project" value="TreeGrafter"/>
</dbReference>
<evidence type="ECO:0000256" key="3">
    <source>
        <dbReference type="ARBA" id="ARBA00022630"/>
    </source>
</evidence>
<keyword evidence="5" id="KW-0560">Oxidoreductase</keyword>
<evidence type="ECO:0000313" key="7">
    <source>
        <dbReference type="EMBL" id="MCV7388692.1"/>
    </source>
</evidence>
<dbReference type="Proteomes" id="UP001141659">
    <property type="component" value="Unassembled WGS sequence"/>
</dbReference>
<dbReference type="Pfam" id="PF00441">
    <property type="entry name" value="Acyl-CoA_dh_1"/>
    <property type="match status" value="1"/>
</dbReference>
<evidence type="ECO:0000259" key="6">
    <source>
        <dbReference type="Pfam" id="PF00441"/>
    </source>
</evidence>
<comment type="cofactor">
    <cofactor evidence="1">
        <name>FAD</name>
        <dbReference type="ChEBI" id="CHEBI:57692"/>
    </cofactor>
</comment>